<sequence>MDFQITLKLKMSTHSPISYRPEIDGLRTIAVVPVILYHLKIPIAGGTLLPGGFLGVDVFFVISGFLITQILLAERERTGRFSLWRFYQRRARRILPALLMVMLASAVAAWAIMQPDELRRFSESAVAALAFVSNIFWYFRLGEYGAQSGLMQPMLHTWSLAIEEQFYLVFPLLLMALPVRQPRLVAGVLIGLLLASLILAQATTLWNHDLSFFSPVSRAWELLAGALLAVAARRLPGRALPAWGGLGRLLPALALAVLLASMALVHLPEVDHPGLVSLPTVLATMVLLWFTRPSEPVTRLLSLPPVVYIGKLSYSLYLWHFPIFAFGRLCAVDLPGPLDWAAWVLLTLACSIAGYHLVERRFRFDVGNRALAATLLVSVALVVGFAGLVRETNLLVRERDGDLVALYGANEMDNKKLAARSWSILDQLAGDEKIRGTKAARGPSRDESTRNWFTAPEALHVLIVGNSHSKDLFNALHLNAEAFPGMQFARFGMATAFPEDQRRTLYAAPNFAAADVVLIAPRYADDYAARLPGFIAELQERGKRVALVDNTAEVVSPGTLPIVDWFIHRYRATPEPDAINGRAYKAESSKPKRTNAVLAQIAGRAGEPLLSRRELLCDDAAQRCTVLTPEGRKAMYDYGHWTLEGAAHFGALAAERDWLAPLRDQPR</sequence>
<dbReference type="InterPro" id="IPR002656">
    <property type="entry name" value="Acyl_transf_3_dom"/>
</dbReference>
<dbReference type="GO" id="GO:0009103">
    <property type="term" value="P:lipopolysaccharide biosynthetic process"/>
    <property type="evidence" value="ECO:0007669"/>
    <property type="project" value="TreeGrafter"/>
</dbReference>
<feature type="transmembrane region" description="Helical" evidence="1">
    <location>
        <begin position="94"/>
        <end position="113"/>
    </location>
</feature>
<evidence type="ECO:0000313" key="4">
    <source>
        <dbReference type="EMBL" id="MBP0484473.1"/>
    </source>
</evidence>
<feature type="domain" description="Acyltransferase 3" evidence="2">
    <location>
        <begin position="21"/>
        <end position="354"/>
    </location>
</feature>
<keyword evidence="4" id="KW-0808">Transferase</keyword>
<feature type="transmembrane region" description="Helical" evidence="1">
    <location>
        <begin position="273"/>
        <end position="291"/>
    </location>
</feature>
<feature type="transmembrane region" description="Helical" evidence="1">
    <location>
        <begin position="184"/>
        <end position="206"/>
    </location>
</feature>
<feature type="transmembrane region" description="Helical" evidence="1">
    <location>
        <begin position="312"/>
        <end position="334"/>
    </location>
</feature>
<dbReference type="InterPro" id="IPR050879">
    <property type="entry name" value="Acyltransferase_3"/>
</dbReference>
<dbReference type="Proteomes" id="UP000675940">
    <property type="component" value="Unassembled WGS sequence"/>
</dbReference>
<dbReference type="InterPro" id="IPR043968">
    <property type="entry name" value="SGNH"/>
</dbReference>
<evidence type="ECO:0000259" key="2">
    <source>
        <dbReference type="Pfam" id="PF01757"/>
    </source>
</evidence>
<dbReference type="Pfam" id="PF01757">
    <property type="entry name" value="Acyl_transf_3"/>
    <property type="match status" value="1"/>
</dbReference>
<evidence type="ECO:0000259" key="3">
    <source>
        <dbReference type="Pfam" id="PF19040"/>
    </source>
</evidence>
<accession>A0A940S1S4</accession>
<protein>
    <submittedName>
        <fullName evidence="4">Acyltransferase</fullName>
    </submittedName>
</protein>
<keyword evidence="4" id="KW-0012">Acyltransferase</keyword>
<dbReference type="GO" id="GO:0016747">
    <property type="term" value="F:acyltransferase activity, transferring groups other than amino-acyl groups"/>
    <property type="evidence" value="ECO:0007669"/>
    <property type="project" value="InterPro"/>
</dbReference>
<comment type="caution">
    <text evidence="4">The sequence shown here is derived from an EMBL/GenBank/DDBJ whole genome shotgun (WGS) entry which is preliminary data.</text>
</comment>
<dbReference type="AlphaFoldDB" id="A0A940S1S4"/>
<keyword evidence="1" id="KW-1133">Transmembrane helix</keyword>
<keyword evidence="1" id="KW-0472">Membrane</keyword>
<dbReference type="GO" id="GO:0016020">
    <property type="term" value="C:membrane"/>
    <property type="evidence" value="ECO:0007669"/>
    <property type="project" value="TreeGrafter"/>
</dbReference>
<dbReference type="PANTHER" id="PTHR23028:SF53">
    <property type="entry name" value="ACYL_TRANSF_3 DOMAIN-CONTAINING PROTEIN"/>
    <property type="match status" value="1"/>
</dbReference>
<evidence type="ECO:0000256" key="1">
    <source>
        <dbReference type="SAM" id="Phobius"/>
    </source>
</evidence>
<evidence type="ECO:0000313" key="5">
    <source>
        <dbReference type="Proteomes" id="UP000675940"/>
    </source>
</evidence>
<keyword evidence="1" id="KW-0812">Transmembrane</keyword>
<proteinExistence type="predicted"/>
<feature type="transmembrane region" description="Helical" evidence="1">
    <location>
        <begin position="248"/>
        <end position="267"/>
    </location>
</feature>
<feature type="transmembrane region" description="Helical" evidence="1">
    <location>
        <begin position="218"/>
        <end position="236"/>
    </location>
</feature>
<dbReference type="PANTHER" id="PTHR23028">
    <property type="entry name" value="ACETYLTRANSFERASE"/>
    <property type="match status" value="1"/>
</dbReference>
<reference evidence="4" key="1">
    <citation type="submission" date="2021-03" db="EMBL/GenBank/DDBJ databases">
        <title>Sagittula salina sp. nov. strain M10.9X isolated from the marine waste.</title>
        <authorList>
            <person name="Satari L."/>
            <person name="Molina-Menor E."/>
            <person name="Vidal-Verdu A."/>
            <person name="Pascual J."/>
            <person name="Pereto J."/>
            <person name="Porcar M."/>
        </authorList>
    </citation>
    <scope>NUCLEOTIDE SEQUENCE</scope>
    <source>
        <strain evidence="4">M10.9X</strain>
    </source>
</reference>
<feature type="domain" description="SGNH" evidence="3">
    <location>
        <begin position="458"/>
        <end position="652"/>
    </location>
</feature>
<dbReference type="Pfam" id="PF19040">
    <property type="entry name" value="SGNH"/>
    <property type="match status" value="1"/>
</dbReference>
<dbReference type="RefSeq" id="WP_209362879.1">
    <property type="nucleotide sequence ID" value="NZ_JAGISH010000013.1"/>
</dbReference>
<keyword evidence="5" id="KW-1185">Reference proteome</keyword>
<gene>
    <name evidence="4" type="ORF">J5474_18540</name>
</gene>
<name>A0A940S1S4_9RHOB</name>
<feature type="transmembrane region" description="Helical" evidence="1">
    <location>
        <begin position="51"/>
        <end position="73"/>
    </location>
</feature>
<feature type="transmembrane region" description="Helical" evidence="1">
    <location>
        <begin position="370"/>
        <end position="389"/>
    </location>
</feature>
<feature type="transmembrane region" description="Helical" evidence="1">
    <location>
        <begin position="340"/>
        <end position="358"/>
    </location>
</feature>
<dbReference type="EMBL" id="JAGISH010000013">
    <property type="protein sequence ID" value="MBP0484473.1"/>
    <property type="molecule type" value="Genomic_DNA"/>
</dbReference>
<organism evidence="4 5">
    <name type="scientific">Sagittula salina</name>
    <dbReference type="NCBI Taxonomy" id="2820268"/>
    <lineage>
        <taxon>Bacteria</taxon>
        <taxon>Pseudomonadati</taxon>
        <taxon>Pseudomonadota</taxon>
        <taxon>Alphaproteobacteria</taxon>
        <taxon>Rhodobacterales</taxon>
        <taxon>Roseobacteraceae</taxon>
        <taxon>Sagittula</taxon>
    </lineage>
</organism>